<protein>
    <submittedName>
        <fullName evidence="1">Uncharacterized protein</fullName>
    </submittedName>
</protein>
<evidence type="ECO:0000313" key="2">
    <source>
        <dbReference type="Proteomes" id="UP000831701"/>
    </source>
</evidence>
<keyword evidence="2" id="KW-1185">Reference proteome</keyword>
<reference evidence="1" key="1">
    <citation type="submission" date="2022-04" db="EMBL/GenBank/DDBJ databases">
        <title>Jade perch genome.</title>
        <authorList>
            <person name="Chao B."/>
        </authorList>
    </citation>
    <scope>NUCLEOTIDE SEQUENCE</scope>
    <source>
        <strain evidence="1">CB-2022</strain>
    </source>
</reference>
<organism evidence="1 2">
    <name type="scientific">Scortum barcoo</name>
    <name type="common">barcoo grunter</name>
    <dbReference type="NCBI Taxonomy" id="214431"/>
    <lineage>
        <taxon>Eukaryota</taxon>
        <taxon>Metazoa</taxon>
        <taxon>Chordata</taxon>
        <taxon>Craniata</taxon>
        <taxon>Vertebrata</taxon>
        <taxon>Euteleostomi</taxon>
        <taxon>Actinopterygii</taxon>
        <taxon>Neopterygii</taxon>
        <taxon>Teleostei</taxon>
        <taxon>Neoteleostei</taxon>
        <taxon>Acanthomorphata</taxon>
        <taxon>Eupercaria</taxon>
        <taxon>Centrarchiformes</taxon>
        <taxon>Terapontoidei</taxon>
        <taxon>Terapontidae</taxon>
        <taxon>Scortum</taxon>
    </lineage>
</organism>
<sequence length="155" mass="17254">AHENNSKLMTKVVDLEGRSRRQNLCILGLAELTEGACPTEFFSGLLSEVIGRDTLPSPPEIDRAQRSLAAKLSSGQRPLPGLKPSLLYPARLRIMLPTRRQEVAALGQRGTEICRQPARFIPSTTVDLTGCGRLRVSCQRLVLESLLLWQLWYCN</sequence>
<dbReference type="Proteomes" id="UP000831701">
    <property type="component" value="Chromosome 19"/>
</dbReference>
<feature type="non-terminal residue" evidence="1">
    <location>
        <position position="1"/>
    </location>
</feature>
<dbReference type="EMBL" id="CM041549">
    <property type="protein sequence ID" value="KAI3357526.1"/>
    <property type="molecule type" value="Genomic_DNA"/>
</dbReference>
<name>A0ACB8VPS2_9TELE</name>
<comment type="caution">
    <text evidence="1">The sequence shown here is derived from an EMBL/GenBank/DDBJ whole genome shotgun (WGS) entry which is preliminary data.</text>
</comment>
<accession>A0ACB8VPS2</accession>
<proteinExistence type="predicted"/>
<feature type="non-terminal residue" evidence="1">
    <location>
        <position position="155"/>
    </location>
</feature>
<gene>
    <name evidence="1" type="ORF">L3Q82_015940</name>
</gene>
<evidence type="ECO:0000313" key="1">
    <source>
        <dbReference type="EMBL" id="KAI3357526.1"/>
    </source>
</evidence>